<evidence type="ECO:0000313" key="1">
    <source>
        <dbReference type="EMBL" id="EFL92427.1"/>
    </source>
</evidence>
<dbReference type="eggNOG" id="COG1487">
    <property type="taxonomic scope" value="Bacteria"/>
</dbReference>
<proteinExistence type="predicted"/>
<name>E0WQL7_9ENTR</name>
<organism evidence="1 2">
    <name type="scientific">Candidatus Regiella insecticola LSR1</name>
    <dbReference type="NCBI Taxonomy" id="663321"/>
    <lineage>
        <taxon>Bacteria</taxon>
        <taxon>Pseudomonadati</taxon>
        <taxon>Pseudomonadota</taxon>
        <taxon>Gammaproteobacteria</taxon>
        <taxon>Enterobacterales</taxon>
        <taxon>Enterobacteriaceae</taxon>
        <taxon>aphid secondary symbionts</taxon>
        <taxon>Candidatus Regiella</taxon>
    </lineage>
</organism>
<keyword evidence="2" id="KW-1185">Reference proteome</keyword>
<dbReference type="STRING" id="663321.REG_0188"/>
<dbReference type="InterPro" id="IPR029060">
    <property type="entry name" value="PIN-like_dom_sf"/>
</dbReference>
<evidence type="ECO:0000313" key="2">
    <source>
        <dbReference type="Proteomes" id="UP000005726"/>
    </source>
</evidence>
<dbReference type="Gene3D" id="3.40.50.1010">
    <property type="entry name" value="5'-nuclease"/>
    <property type="match status" value="1"/>
</dbReference>
<dbReference type="AlphaFoldDB" id="E0WQL7"/>
<dbReference type="HOGENOM" id="CLU_118482_5_3_6"/>
<dbReference type="Proteomes" id="UP000005726">
    <property type="component" value="Unassembled WGS sequence"/>
</dbReference>
<accession>E0WQL7</accession>
<protein>
    <recommendedName>
        <fullName evidence="3">PIN domain-containing protein</fullName>
    </recommendedName>
</protein>
<dbReference type="SUPFAM" id="SSF88723">
    <property type="entry name" value="PIN domain-like"/>
    <property type="match status" value="1"/>
</dbReference>
<gene>
    <name evidence="1" type="ORF">REG_0188</name>
</gene>
<sequence>MSAITFVELEFGLSVYSNPQRERQNLDAVIEFFEVCLFDAATRERKSDHLNKLIGVHAIALGVTLVTNNESDFATYKNLTVETCKDFISR</sequence>
<evidence type="ECO:0008006" key="3">
    <source>
        <dbReference type="Google" id="ProtNLM"/>
    </source>
</evidence>
<dbReference type="EMBL" id="GL379589">
    <property type="protein sequence ID" value="EFL92427.1"/>
    <property type="molecule type" value="Genomic_DNA"/>
</dbReference>
<reference evidence="1" key="1">
    <citation type="journal article" date="2009" name="Environ. Microbiol.">
        <title>Dynamics of genome evolution in facultative symbionts of aphids.</title>
        <authorList>
            <person name="Degnan P.H."/>
            <person name="Leonardo T.E."/>
            <person name="Cass B.N."/>
            <person name="Hurwitz B."/>
            <person name="Stern D."/>
            <person name="Gibbs R.A."/>
            <person name="Richards S."/>
            <person name="Moran N.A."/>
        </authorList>
    </citation>
    <scope>NUCLEOTIDE SEQUENCE [LARGE SCALE GENOMIC DNA]</scope>
    <source>
        <strain evidence="1">LSR1</strain>
    </source>
</reference>